<organism evidence="2 3">
    <name type="scientific">Trichonephila clavipes</name>
    <name type="common">Golden silk orbweaver</name>
    <name type="synonym">Nephila clavipes</name>
    <dbReference type="NCBI Taxonomy" id="2585209"/>
    <lineage>
        <taxon>Eukaryota</taxon>
        <taxon>Metazoa</taxon>
        <taxon>Ecdysozoa</taxon>
        <taxon>Arthropoda</taxon>
        <taxon>Chelicerata</taxon>
        <taxon>Arachnida</taxon>
        <taxon>Araneae</taxon>
        <taxon>Araneomorphae</taxon>
        <taxon>Entelegynae</taxon>
        <taxon>Araneoidea</taxon>
        <taxon>Nephilidae</taxon>
        <taxon>Trichonephila</taxon>
    </lineage>
</organism>
<evidence type="ECO:0000256" key="1">
    <source>
        <dbReference type="SAM" id="MobiDB-lite"/>
    </source>
</evidence>
<accession>A0A8X6SGW9</accession>
<comment type="caution">
    <text evidence="2">The sequence shown here is derived from an EMBL/GenBank/DDBJ whole genome shotgun (WGS) entry which is preliminary data.</text>
</comment>
<reference evidence="2" key="1">
    <citation type="submission" date="2020-08" db="EMBL/GenBank/DDBJ databases">
        <title>Multicomponent nature underlies the extraordinary mechanical properties of spider dragline silk.</title>
        <authorList>
            <person name="Kono N."/>
            <person name="Nakamura H."/>
            <person name="Mori M."/>
            <person name="Yoshida Y."/>
            <person name="Ohtoshi R."/>
            <person name="Malay A.D."/>
            <person name="Moran D.A.P."/>
            <person name="Tomita M."/>
            <person name="Numata K."/>
            <person name="Arakawa K."/>
        </authorList>
    </citation>
    <scope>NUCLEOTIDE SEQUENCE</scope>
</reference>
<protein>
    <submittedName>
        <fullName evidence="2">Uncharacterized protein</fullName>
    </submittedName>
</protein>
<evidence type="ECO:0000313" key="3">
    <source>
        <dbReference type="Proteomes" id="UP000887159"/>
    </source>
</evidence>
<dbReference type="EMBL" id="BMAU01021301">
    <property type="protein sequence ID" value="GFY10980.1"/>
    <property type="molecule type" value="Genomic_DNA"/>
</dbReference>
<name>A0A8X6SGW9_TRICX</name>
<proteinExistence type="predicted"/>
<sequence>MAASSSSVNPAPLAHANDQGERHPREAPSQPEQAYDPDCLIPTVKHGKRSIWNTYPPPATLPELLQYLQEEWDNIHLKSIQRLY</sequence>
<feature type="region of interest" description="Disordered" evidence="1">
    <location>
        <begin position="1"/>
        <end position="39"/>
    </location>
</feature>
<dbReference type="Proteomes" id="UP000887159">
    <property type="component" value="Unassembled WGS sequence"/>
</dbReference>
<dbReference type="AlphaFoldDB" id="A0A8X6SGW9"/>
<gene>
    <name evidence="2" type="ORF">TNCV_1125011</name>
</gene>
<keyword evidence="3" id="KW-1185">Reference proteome</keyword>
<evidence type="ECO:0000313" key="2">
    <source>
        <dbReference type="EMBL" id="GFY10980.1"/>
    </source>
</evidence>